<evidence type="ECO:0000259" key="18">
    <source>
        <dbReference type="Pfam" id="PF00910"/>
    </source>
</evidence>
<dbReference type="Pfam" id="PF00910">
    <property type="entry name" value="RNA_helicase"/>
    <property type="match status" value="1"/>
</dbReference>
<keyword evidence="14" id="KW-0511">Multifunctional enzyme</keyword>
<dbReference type="GO" id="GO:0004519">
    <property type="term" value="F:endonuclease activity"/>
    <property type="evidence" value="ECO:0007669"/>
    <property type="project" value="UniProtKB-KW"/>
</dbReference>
<comment type="similarity">
    <text evidence="3">Belongs to the nanoviruses/circoviruses replication-associated protein family.</text>
</comment>
<dbReference type="InterPro" id="IPR027417">
    <property type="entry name" value="P-loop_NTPase"/>
</dbReference>
<evidence type="ECO:0000256" key="14">
    <source>
        <dbReference type="ARBA" id="ARBA00023268"/>
    </source>
</evidence>
<keyword evidence="4" id="KW-0808">Transferase</keyword>
<keyword evidence="7" id="KW-0540">Nuclease</keyword>
<keyword evidence="10" id="KW-0255">Endonuclease</keyword>
<keyword evidence="6" id="KW-0235">DNA replication</keyword>
<dbReference type="GO" id="GO:0016779">
    <property type="term" value="F:nucleotidyltransferase activity"/>
    <property type="evidence" value="ECO:0007669"/>
    <property type="project" value="UniProtKB-KW"/>
</dbReference>
<dbReference type="GO" id="GO:0042025">
    <property type="term" value="C:host cell nucleus"/>
    <property type="evidence" value="ECO:0007669"/>
    <property type="project" value="UniProtKB-SubCell"/>
</dbReference>
<dbReference type="GO" id="GO:0016787">
    <property type="term" value="F:hydrolase activity"/>
    <property type="evidence" value="ECO:0007669"/>
    <property type="project" value="UniProtKB-KW"/>
</dbReference>
<evidence type="ECO:0000256" key="5">
    <source>
        <dbReference type="ARBA" id="ARBA00022695"/>
    </source>
</evidence>
<evidence type="ECO:0000256" key="13">
    <source>
        <dbReference type="ARBA" id="ARBA00023125"/>
    </source>
</evidence>
<comment type="catalytic activity">
    <reaction evidence="17">
        <text>ATP + H2O = ADP + phosphate + H(+)</text>
        <dbReference type="Rhea" id="RHEA:13065"/>
        <dbReference type="ChEBI" id="CHEBI:15377"/>
        <dbReference type="ChEBI" id="CHEBI:15378"/>
        <dbReference type="ChEBI" id="CHEBI:30616"/>
        <dbReference type="ChEBI" id="CHEBI:43474"/>
        <dbReference type="ChEBI" id="CHEBI:456216"/>
    </reaction>
</comment>
<comment type="cofactor">
    <cofactor evidence="1">
        <name>Mn(2+)</name>
        <dbReference type="ChEBI" id="CHEBI:29035"/>
    </cofactor>
</comment>
<keyword evidence="9" id="KW-0547">Nucleotide-binding</keyword>
<dbReference type="GO" id="GO:0003677">
    <property type="term" value="F:DNA binding"/>
    <property type="evidence" value="ECO:0007669"/>
    <property type="project" value="UniProtKB-KW"/>
</dbReference>
<evidence type="ECO:0000256" key="11">
    <source>
        <dbReference type="ARBA" id="ARBA00022801"/>
    </source>
</evidence>
<evidence type="ECO:0000256" key="17">
    <source>
        <dbReference type="ARBA" id="ARBA00049360"/>
    </source>
</evidence>
<keyword evidence="11" id="KW-0378">Hydrolase</keyword>
<evidence type="ECO:0000256" key="7">
    <source>
        <dbReference type="ARBA" id="ARBA00022722"/>
    </source>
</evidence>
<dbReference type="GO" id="GO:0046872">
    <property type="term" value="F:metal ion binding"/>
    <property type="evidence" value="ECO:0007669"/>
    <property type="project" value="UniProtKB-KW"/>
</dbReference>
<keyword evidence="13" id="KW-0238">DNA-binding</keyword>
<dbReference type="GO" id="GO:0003724">
    <property type="term" value="F:RNA helicase activity"/>
    <property type="evidence" value="ECO:0007669"/>
    <property type="project" value="InterPro"/>
</dbReference>
<dbReference type="GO" id="GO:0000166">
    <property type="term" value="F:nucleotide binding"/>
    <property type="evidence" value="ECO:0007669"/>
    <property type="project" value="UniProtKB-KW"/>
</dbReference>
<evidence type="ECO:0000313" key="20">
    <source>
        <dbReference type="EMBL" id="AGA18377.1"/>
    </source>
</evidence>
<evidence type="ECO:0000256" key="2">
    <source>
        <dbReference type="ARBA" id="ARBA00004147"/>
    </source>
</evidence>
<dbReference type="InterPro" id="IPR000605">
    <property type="entry name" value="Helicase_SF3_ssDNA/RNA_vir"/>
</dbReference>
<keyword evidence="8" id="KW-0479">Metal-binding</keyword>
<keyword evidence="12" id="KW-0190">Covalent protein-DNA linkage</keyword>
<dbReference type="InterPro" id="IPR049912">
    <property type="entry name" value="CRESS_DNA_REP"/>
</dbReference>
<evidence type="ECO:0000256" key="6">
    <source>
        <dbReference type="ARBA" id="ARBA00022705"/>
    </source>
</evidence>
<accession>S4TFC1</accession>
<evidence type="ECO:0000256" key="8">
    <source>
        <dbReference type="ARBA" id="ARBA00022723"/>
    </source>
</evidence>
<dbReference type="Pfam" id="PF02407">
    <property type="entry name" value="Viral_Rep"/>
    <property type="match status" value="1"/>
</dbReference>
<dbReference type="Gene3D" id="3.40.1310.20">
    <property type="match status" value="1"/>
</dbReference>
<evidence type="ECO:0000256" key="12">
    <source>
        <dbReference type="ARBA" id="ARBA00023124"/>
    </source>
</evidence>
<proteinExistence type="inferred from homology"/>
<sequence length="308" mass="35730">MEVSSVSLKFDQKYPEGNTKPLGTNSRSRHWCFTSFADDEPSFKPSMKYLLYSPELCPTSGRKHWQGYCYYFDKKSMSASQKQLGGKHHHCIPLGDLDDQKSYIIGPYDKQGKVKPYNPDYKVFGNEPSQGQRTDLDELKNNILSGDTNIDAILVEHPGMYHMYGRTLDKLEDLRMSKVFRSEMTECEWLWGPTGTGKSHRAFAGYSPESHYVLPNDNGWWDSYKQQEVVIINDFRGWIPYNELLQLIDKWVFNVRRRGRAPLPFTSRKVIITSSLHPAVVYNNRNSEDSIEQLLRRISVIRLETVLK</sequence>
<dbReference type="GO" id="GO:0003723">
    <property type="term" value="F:RNA binding"/>
    <property type="evidence" value="ECO:0007669"/>
    <property type="project" value="InterPro"/>
</dbReference>
<evidence type="ECO:0000256" key="15">
    <source>
        <dbReference type="ARBA" id="ARBA00030754"/>
    </source>
</evidence>
<dbReference type="Gene3D" id="3.40.50.300">
    <property type="entry name" value="P-loop containing nucleotide triphosphate hydrolases"/>
    <property type="match status" value="1"/>
</dbReference>
<evidence type="ECO:0000256" key="10">
    <source>
        <dbReference type="ARBA" id="ARBA00022759"/>
    </source>
</evidence>
<name>S4TFC1_9VIRU</name>
<keyword evidence="5" id="KW-0548">Nucleotidyltransferase</keyword>
<evidence type="ECO:0000256" key="4">
    <source>
        <dbReference type="ARBA" id="ARBA00022679"/>
    </source>
</evidence>
<reference evidence="20" key="1">
    <citation type="journal article" date="2013" name="ISME J.">
        <title>Previously unknown and highly divergent ssDNA viruses populate the oceans.</title>
        <authorList>
            <person name="Labonte J.M."/>
            <person name="Suttle C.A."/>
        </authorList>
    </citation>
    <scope>NUCLEOTIDE SEQUENCE</scope>
</reference>
<evidence type="ECO:0000256" key="3">
    <source>
        <dbReference type="ARBA" id="ARBA00008545"/>
    </source>
</evidence>
<protein>
    <recommendedName>
        <fullName evidence="15">ATP-dependent helicase Rep</fullName>
    </recommendedName>
    <alternativeName>
        <fullName evidence="16">RepP</fullName>
    </alternativeName>
</protein>
<organism evidence="20">
    <name type="scientific">uncultured marine virus</name>
    <dbReference type="NCBI Taxonomy" id="186617"/>
    <lineage>
        <taxon>Viruses</taxon>
        <taxon>environmental samples</taxon>
    </lineage>
</organism>
<comment type="subcellular location">
    <subcellularLocation>
        <location evidence="2">Host nucleus</location>
    </subcellularLocation>
</comment>
<evidence type="ECO:0000256" key="16">
    <source>
        <dbReference type="ARBA" id="ARBA00032243"/>
    </source>
</evidence>
<evidence type="ECO:0000256" key="1">
    <source>
        <dbReference type="ARBA" id="ARBA00001936"/>
    </source>
</evidence>
<dbReference type="EMBL" id="JX904394">
    <property type="protein sequence ID" value="AGA18377.1"/>
    <property type="molecule type" value="Genomic_DNA"/>
</dbReference>
<dbReference type="GO" id="GO:0006260">
    <property type="term" value="P:DNA replication"/>
    <property type="evidence" value="ECO:0007669"/>
    <property type="project" value="UniProtKB-KW"/>
</dbReference>
<feature type="domain" description="CRESS-DNA virus Rep endonuclease" evidence="19">
    <location>
        <begin position="29"/>
        <end position="104"/>
    </location>
</feature>
<feature type="domain" description="Helicase superfamily 3 single-stranded DNA/RNA virus" evidence="18">
    <location>
        <begin position="189"/>
        <end position="274"/>
    </location>
</feature>
<dbReference type="SUPFAM" id="SSF52540">
    <property type="entry name" value="P-loop containing nucleoside triphosphate hydrolases"/>
    <property type="match status" value="1"/>
</dbReference>
<evidence type="ECO:0000259" key="19">
    <source>
        <dbReference type="Pfam" id="PF02407"/>
    </source>
</evidence>
<evidence type="ECO:0000256" key="9">
    <source>
        <dbReference type="ARBA" id="ARBA00022741"/>
    </source>
</evidence>